<dbReference type="InterPro" id="IPR015943">
    <property type="entry name" value="WD40/YVTN_repeat-like_dom_sf"/>
</dbReference>
<gene>
    <name evidence="6" type="ORF">D915_005982</name>
</gene>
<evidence type="ECO:0000256" key="4">
    <source>
        <dbReference type="ARBA" id="ARBA00023242"/>
    </source>
</evidence>
<dbReference type="AlphaFoldDB" id="A0A4E0R3U2"/>
<organism evidence="6 7">
    <name type="scientific">Fasciola hepatica</name>
    <name type="common">Liver fluke</name>
    <dbReference type="NCBI Taxonomy" id="6192"/>
    <lineage>
        <taxon>Eukaryota</taxon>
        <taxon>Metazoa</taxon>
        <taxon>Spiralia</taxon>
        <taxon>Lophotrochozoa</taxon>
        <taxon>Platyhelminthes</taxon>
        <taxon>Trematoda</taxon>
        <taxon>Digenea</taxon>
        <taxon>Plagiorchiida</taxon>
        <taxon>Echinostomata</taxon>
        <taxon>Echinostomatoidea</taxon>
        <taxon>Fasciolidae</taxon>
        <taxon>Fasciola</taxon>
    </lineage>
</organism>
<reference evidence="6" key="1">
    <citation type="submission" date="2019-03" db="EMBL/GenBank/DDBJ databases">
        <title>Improved annotation for the trematode Fasciola hepatica.</title>
        <authorList>
            <person name="Choi Y.-J."/>
            <person name="Martin J."/>
            <person name="Mitreva M."/>
        </authorList>
    </citation>
    <scope>NUCLEOTIDE SEQUENCE [LARGE SCALE GENOMIC DNA]</scope>
</reference>
<dbReference type="Gene3D" id="2.130.10.10">
    <property type="entry name" value="YVTN repeat-like/Quinoprotein amine dehydrogenase"/>
    <property type="match status" value="1"/>
</dbReference>
<keyword evidence="5" id="KW-1133">Transmembrane helix</keyword>
<comment type="subcellular location">
    <subcellularLocation>
        <location evidence="1">Nucleus</location>
    </subcellularLocation>
</comment>
<dbReference type="EMBL" id="JXXN02002422">
    <property type="protein sequence ID" value="THD22959.1"/>
    <property type="molecule type" value="Genomic_DNA"/>
</dbReference>
<name>A0A4E0R3U2_FASHE</name>
<dbReference type="PANTHER" id="PTHR22652:SF0">
    <property type="entry name" value="NUCLEOPORIN NUP43"/>
    <property type="match status" value="1"/>
</dbReference>
<keyword evidence="6" id="KW-0132">Cell division</keyword>
<dbReference type="GO" id="GO:0031080">
    <property type="term" value="C:nuclear pore outer ring"/>
    <property type="evidence" value="ECO:0007669"/>
    <property type="project" value="TreeGrafter"/>
</dbReference>
<keyword evidence="6" id="KW-0131">Cell cycle</keyword>
<evidence type="ECO:0000256" key="3">
    <source>
        <dbReference type="ARBA" id="ARBA00022737"/>
    </source>
</evidence>
<evidence type="ECO:0000256" key="1">
    <source>
        <dbReference type="ARBA" id="ARBA00004123"/>
    </source>
</evidence>
<feature type="transmembrane region" description="Helical" evidence="5">
    <location>
        <begin position="49"/>
        <end position="71"/>
    </location>
</feature>
<protein>
    <submittedName>
        <fullName evidence="6">Cell division cycle protein 23</fullName>
    </submittedName>
</protein>
<keyword evidence="7" id="KW-1185">Reference proteome</keyword>
<dbReference type="InterPro" id="IPR001680">
    <property type="entry name" value="WD40_rpt"/>
</dbReference>
<proteinExistence type="predicted"/>
<keyword evidence="5" id="KW-0812">Transmembrane</keyword>
<dbReference type="SUPFAM" id="SSF101908">
    <property type="entry name" value="Putative isomerase YbhE"/>
    <property type="match status" value="1"/>
</dbReference>
<dbReference type="PANTHER" id="PTHR22652">
    <property type="entry name" value="NUCLEOPORIN NUP43"/>
    <property type="match status" value="1"/>
</dbReference>
<comment type="caution">
    <text evidence="6">The sequence shown here is derived from an EMBL/GenBank/DDBJ whole genome shotgun (WGS) entry which is preliminary data.</text>
</comment>
<accession>A0A4E0R3U2</accession>
<keyword evidence="2" id="KW-0853">WD repeat</keyword>
<dbReference type="Proteomes" id="UP000230066">
    <property type="component" value="Unassembled WGS sequence"/>
</dbReference>
<evidence type="ECO:0000256" key="2">
    <source>
        <dbReference type="ARBA" id="ARBA00022574"/>
    </source>
</evidence>
<dbReference type="SMART" id="SM00320">
    <property type="entry name" value="WD40"/>
    <property type="match status" value="3"/>
</dbReference>
<evidence type="ECO:0000313" key="7">
    <source>
        <dbReference type="Proteomes" id="UP000230066"/>
    </source>
</evidence>
<evidence type="ECO:0000256" key="5">
    <source>
        <dbReference type="SAM" id="Phobius"/>
    </source>
</evidence>
<keyword evidence="3" id="KW-0677">Repeat</keyword>
<evidence type="ECO:0000313" key="6">
    <source>
        <dbReference type="EMBL" id="THD22959.1"/>
    </source>
</evidence>
<keyword evidence="5" id="KW-0472">Membrane</keyword>
<dbReference type="GO" id="GO:0051301">
    <property type="term" value="P:cell division"/>
    <property type="evidence" value="ECO:0007669"/>
    <property type="project" value="UniProtKB-KW"/>
</dbReference>
<keyword evidence="4" id="KW-0539">Nucleus</keyword>
<sequence>MMIFSDRVDSTFHDLIYSKTGIFKKKQYQSELMFSCHFRTSAPLPDPPIYFTSVLLTFLISCLAILPPIMLSNAVGSHVKCISFKLSRVRFASEPDVATKELVVTGSWMEEVNRLCLWRYDCGELIDSGRLQAHSEAEYDLSAGVLGDSADDPRLMDSLIHLGSVQDLKVHPSTQRIYSASSSGSLQMFSTDTVDSIRLRRISAPGWIPFPQPALPGNLPVSLASLAVSADGDQVYFADDLGRLASAHVSRIPSAVDSSDGDFDFVQSSTPVDRSALVETGADVASVNALERVDNSCLVSANQLGQLKVWDLRCGLQKPQQRLLRPGETQPLYCLGPHPGQPHLLAVGGVAGSVGSAAYIWDLRAEQYPLTEIACDGQSVWEVSFHRGQPRHLYLATETAGLLRISSSRDDNDSWTGFKGSRRKLTVADALLSTATRVRHVISFDLSNTKLVCAHSDSTLQTVSCDSFAY</sequence>